<evidence type="ECO:0000313" key="3">
    <source>
        <dbReference type="Proteomes" id="UP001191082"/>
    </source>
</evidence>
<sequence length="697" mass="77369">MSEVMDCGKLFDELSGADPRKELTRAASPFALATALTLLAKIDETPLSMLRYSGTSLSNRLTVDEIPEGAQKIFGSNRSRYLAFRRRILDLQLLATRTRVDADAIHALQRLARLEIRSSAANPFYELRRVLADQVEPAELTRELAIELEKPLTGLNRGSYRAALGVLDRLQSSELARATGLLPRDLIGPLPRPSDHTTHAPLPPKLERLHAISGPKVKSALPAVYRASVLLHLVDIHADPTLDELLSERAVEQLIDLDPSILGMEKPKKKAFHIYVLNLKKAISSDPSRRNTAFDAVSIPWSKIRAELADRGMEKPASRTLAVSSQARKEGLKPSDLTPQWFTETERRLTKSERSRFRSGAFAIDALFEIQDFPAKLLPKEPSGLQRLRQRKGEVRETPVANHLAAAWASFKNALLSEGFSGSDLDRIAVLENLAVYNKKAPDDIDRAFITSRLAWAKKSRKAAIREAGMVMERAAVLPQLSDYLTSYNNTLHASDPQGTVQLPTKILADLRDLAGRIGYSESTRRALTVACNTLHRLHMENGGSPAETLGQVFDYDLELFSDASLSKNQQARYRQSFGAAKDYVSLKWTPTWISLYASVRDAGTPSASNPIPAMLKYANGLEPSDLTPEWLQEVERQLRRPNDLSRYGRADLAKTLLANVGRFEVLRQKGVFRNVAILPAVLLPTEPPARLGDSSY</sequence>
<proteinExistence type="predicted"/>
<dbReference type="Proteomes" id="UP001191082">
    <property type="component" value="Unassembled WGS sequence"/>
</dbReference>
<organism evidence="2 3">
    <name type="scientific">Arenibacterium halophilum</name>
    <dbReference type="NCBI Taxonomy" id="2583821"/>
    <lineage>
        <taxon>Bacteria</taxon>
        <taxon>Pseudomonadati</taxon>
        <taxon>Pseudomonadota</taxon>
        <taxon>Alphaproteobacteria</taxon>
        <taxon>Rhodobacterales</taxon>
        <taxon>Paracoccaceae</taxon>
        <taxon>Arenibacterium</taxon>
    </lineage>
</organism>
<comment type="caution">
    <text evidence="2">The sequence shown here is derived from an EMBL/GenBank/DDBJ whole genome shotgun (WGS) entry which is preliminary data.</text>
</comment>
<dbReference type="EMBL" id="VCPC01000001">
    <property type="protein sequence ID" value="TMV14933.1"/>
    <property type="molecule type" value="Genomic_DNA"/>
</dbReference>
<dbReference type="RefSeq" id="WP_138862285.1">
    <property type="nucleotide sequence ID" value="NZ_VCPC01000001.1"/>
</dbReference>
<accession>A0ABY2XD37</accession>
<evidence type="ECO:0000256" key="1">
    <source>
        <dbReference type="SAM" id="MobiDB-lite"/>
    </source>
</evidence>
<evidence type="ECO:0000313" key="2">
    <source>
        <dbReference type="EMBL" id="TMV14933.1"/>
    </source>
</evidence>
<reference evidence="2 3" key="1">
    <citation type="submission" date="2019-05" db="EMBL/GenBank/DDBJ databases">
        <title>Marivita sp. nov. isolated from sea sediment.</title>
        <authorList>
            <person name="Kim W."/>
        </authorList>
    </citation>
    <scope>NUCLEOTIDE SEQUENCE [LARGE SCALE GENOMIC DNA]</scope>
    <source>
        <strain evidence="2 3">CAU 1492</strain>
    </source>
</reference>
<name>A0ABY2XD37_9RHOB</name>
<protein>
    <recommendedName>
        <fullName evidence="4">Core-binding (CB) domain-containing protein</fullName>
    </recommendedName>
</protein>
<keyword evidence="3" id="KW-1185">Reference proteome</keyword>
<evidence type="ECO:0008006" key="4">
    <source>
        <dbReference type="Google" id="ProtNLM"/>
    </source>
</evidence>
<feature type="region of interest" description="Disordered" evidence="1">
    <location>
        <begin position="315"/>
        <end position="337"/>
    </location>
</feature>
<gene>
    <name evidence="2" type="ORF">FGK64_02855</name>
</gene>